<dbReference type="KEGG" id="fuv:JR347_08170"/>
<sequence length="282" mass="33131">MKRLSLTTAILFIIYLSSKAQEVKYFENFFHKESSEITPFKRTYEKIEDGIFVNQFEFDTLKLSASIKKISSYEQTDEFLKYFNNQFAEWNYKPYFDKISANIKVINDNDYVLNSIFKNNSNKYINVLTPDSINILKNGSGVMSYTLKLKSEVEEYKTVFKDSLLFSNLILRTSKNDTIHAKVDIKATPYEGLENFYKQFVQSMNYPFLKRLAGKESKIYIQFVVDENGQLTDFEALSRNFDRFEKKTINKLSKLPNWKPAIFDGKKVKSRFVLPVTFDLTH</sequence>
<dbReference type="RefSeq" id="WP_205723559.1">
    <property type="nucleotide sequence ID" value="NZ_CP070608.1"/>
</dbReference>
<dbReference type="EMBL" id="CP070608">
    <property type="protein sequence ID" value="QSE99048.1"/>
    <property type="molecule type" value="Genomic_DNA"/>
</dbReference>
<reference evidence="2" key="1">
    <citation type="submission" date="2021-02" db="EMBL/GenBank/DDBJ databases">
        <title>Fulvivirga sp. S481 isolated from sea water.</title>
        <authorList>
            <person name="Bae S.S."/>
            <person name="Baek K."/>
        </authorList>
    </citation>
    <scope>NUCLEOTIDE SEQUENCE</scope>
    <source>
        <strain evidence="2">S481</strain>
    </source>
</reference>
<protein>
    <submittedName>
        <fullName evidence="2">Energy transducer TonB</fullName>
    </submittedName>
</protein>
<gene>
    <name evidence="2" type="ORF">JR347_08170</name>
</gene>
<dbReference type="PROSITE" id="PS52015">
    <property type="entry name" value="TONB_CTD"/>
    <property type="match status" value="1"/>
</dbReference>
<organism evidence="2 3">
    <name type="scientific">Fulvivirga lutea</name>
    <dbReference type="NCBI Taxonomy" id="2810512"/>
    <lineage>
        <taxon>Bacteria</taxon>
        <taxon>Pseudomonadati</taxon>
        <taxon>Bacteroidota</taxon>
        <taxon>Cytophagia</taxon>
        <taxon>Cytophagales</taxon>
        <taxon>Fulvivirgaceae</taxon>
        <taxon>Fulvivirga</taxon>
    </lineage>
</organism>
<dbReference type="Pfam" id="PF03544">
    <property type="entry name" value="TonB_C"/>
    <property type="match status" value="1"/>
</dbReference>
<name>A0A974WP39_9BACT</name>
<dbReference type="SUPFAM" id="SSF74653">
    <property type="entry name" value="TolA/TonB C-terminal domain"/>
    <property type="match status" value="1"/>
</dbReference>
<dbReference type="Proteomes" id="UP000662783">
    <property type="component" value="Chromosome"/>
</dbReference>
<feature type="domain" description="TonB C-terminal" evidence="1">
    <location>
        <begin position="191"/>
        <end position="282"/>
    </location>
</feature>
<dbReference type="InterPro" id="IPR037682">
    <property type="entry name" value="TonB_C"/>
</dbReference>
<dbReference type="Gene3D" id="3.30.1150.10">
    <property type="match status" value="1"/>
</dbReference>
<evidence type="ECO:0000259" key="1">
    <source>
        <dbReference type="PROSITE" id="PS52015"/>
    </source>
</evidence>
<evidence type="ECO:0000313" key="2">
    <source>
        <dbReference type="EMBL" id="QSE99048.1"/>
    </source>
</evidence>
<dbReference type="AlphaFoldDB" id="A0A974WP39"/>
<proteinExistence type="predicted"/>
<keyword evidence="3" id="KW-1185">Reference proteome</keyword>
<evidence type="ECO:0000313" key="3">
    <source>
        <dbReference type="Proteomes" id="UP000662783"/>
    </source>
</evidence>
<accession>A0A974WP39</accession>
<dbReference type="GO" id="GO:0055085">
    <property type="term" value="P:transmembrane transport"/>
    <property type="evidence" value="ECO:0007669"/>
    <property type="project" value="InterPro"/>
</dbReference>